<evidence type="ECO:0000256" key="1">
    <source>
        <dbReference type="SAM" id="MobiDB-lite"/>
    </source>
</evidence>
<feature type="region of interest" description="Disordered" evidence="1">
    <location>
        <begin position="61"/>
        <end position="82"/>
    </location>
</feature>
<comment type="caution">
    <text evidence="2">The sequence shown here is derived from an EMBL/GenBank/DDBJ whole genome shotgun (WGS) entry which is preliminary data.</text>
</comment>
<sequence length="489" mass="55439">MLTFLREWIQVAVPGAKKPWEVLLPRLGLRECLNSPMNHLSQKVTHLKVGREEWSNGTYFELTDPVPPTPHDSPLTGGYIPESDEEKDAQAVEILNLKKRVKKLERKRKSSISHSKRRKYKQVESSNDDLDEEDASKQGRISDKTKLMFQDNDFDGLHDAMQDVERGTVDAATTGVSTINASVTTAGVTISTAEPRTPPTETTVFDDADVTMAMAQTLIKMREEKAKEKGVVLKDAEDSFRPIRSITTLKPLPSINPKDKGKGVLVEGEHMGVKIKDQGQMQEEATIAVLAEEYDEIQATMDADEELDARLTLEEQENYTIKERKLEEEYSPEKEELRANMDIGPKDDILINVESLATKADGNSKNYKIFSEMLDDFDRQDVIDLYSTVRAIKDIYATNEYSSKRWLVLPKEAELTLPRTLTLKITCSCLNDVDEDLKDQAMCDFSYDALCTHWLSLKRVTLLRSVSRFIGRSMILTFSALRRVHTRTL</sequence>
<feature type="region of interest" description="Disordered" evidence="1">
    <location>
        <begin position="106"/>
        <end position="143"/>
    </location>
</feature>
<accession>A0A699HNG6</accession>
<feature type="compositionally biased region" description="Basic residues" evidence="1">
    <location>
        <begin position="106"/>
        <end position="120"/>
    </location>
</feature>
<evidence type="ECO:0000313" key="2">
    <source>
        <dbReference type="EMBL" id="GEY49702.1"/>
    </source>
</evidence>
<protein>
    <submittedName>
        <fullName evidence="2">Uncharacterized protein</fullName>
    </submittedName>
</protein>
<organism evidence="2">
    <name type="scientific">Tanacetum cinerariifolium</name>
    <name type="common">Dalmatian daisy</name>
    <name type="synonym">Chrysanthemum cinerariifolium</name>
    <dbReference type="NCBI Taxonomy" id="118510"/>
    <lineage>
        <taxon>Eukaryota</taxon>
        <taxon>Viridiplantae</taxon>
        <taxon>Streptophyta</taxon>
        <taxon>Embryophyta</taxon>
        <taxon>Tracheophyta</taxon>
        <taxon>Spermatophyta</taxon>
        <taxon>Magnoliopsida</taxon>
        <taxon>eudicotyledons</taxon>
        <taxon>Gunneridae</taxon>
        <taxon>Pentapetalae</taxon>
        <taxon>asterids</taxon>
        <taxon>campanulids</taxon>
        <taxon>Asterales</taxon>
        <taxon>Asteraceae</taxon>
        <taxon>Asteroideae</taxon>
        <taxon>Anthemideae</taxon>
        <taxon>Anthemidinae</taxon>
        <taxon>Tanacetum</taxon>
    </lineage>
</organism>
<name>A0A699HNG6_TANCI</name>
<proteinExistence type="predicted"/>
<dbReference type="EMBL" id="BKCJ010183513">
    <property type="protein sequence ID" value="GEY49702.1"/>
    <property type="molecule type" value="Genomic_DNA"/>
</dbReference>
<gene>
    <name evidence="2" type="ORF">Tci_421676</name>
</gene>
<reference evidence="2" key="1">
    <citation type="journal article" date="2019" name="Sci. Rep.">
        <title>Draft genome of Tanacetum cinerariifolium, the natural source of mosquito coil.</title>
        <authorList>
            <person name="Yamashiro T."/>
            <person name="Shiraishi A."/>
            <person name="Satake H."/>
            <person name="Nakayama K."/>
        </authorList>
    </citation>
    <scope>NUCLEOTIDE SEQUENCE</scope>
</reference>
<dbReference type="AlphaFoldDB" id="A0A699HNG6"/>